<evidence type="ECO:0000259" key="14">
    <source>
        <dbReference type="PROSITE" id="PS51193"/>
    </source>
</evidence>
<organism evidence="15 16">
    <name type="scientific">Metabacillus halosaccharovorans</name>
    <dbReference type="NCBI Taxonomy" id="930124"/>
    <lineage>
        <taxon>Bacteria</taxon>
        <taxon>Bacillati</taxon>
        <taxon>Bacillota</taxon>
        <taxon>Bacilli</taxon>
        <taxon>Bacillales</taxon>
        <taxon>Bacillaceae</taxon>
        <taxon>Metabacillus</taxon>
    </lineage>
</organism>
<evidence type="ECO:0000313" key="15">
    <source>
        <dbReference type="EMBL" id="MCV9886346.1"/>
    </source>
</evidence>
<comment type="similarity">
    <text evidence="13">Belongs to the helicase family. DinG subfamily.</text>
</comment>
<dbReference type="Proteomes" id="UP001526147">
    <property type="component" value="Unassembled WGS sequence"/>
</dbReference>
<proteinExistence type="inferred from homology"/>
<keyword evidence="1" id="KW-0004">4Fe-4S</keyword>
<dbReference type="PROSITE" id="PS51193">
    <property type="entry name" value="HELICASE_ATP_BIND_2"/>
    <property type="match status" value="1"/>
</dbReference>
<dbReference type="InterPro" id="IPR011604">
    <property type="entry name" value="PDDEXK-like_dom_sf"/>
</dbReference>
<dbReference type="Gene3D" id="1.10.30.20">
    <property type="entry name" value="Bacterial XPD DNA helicase, FeS cluster domain"/>
    <property type="match status" value="1"/>
</dbReference>
<dbReference type="Pfam" id="PF13307">
    <property type="entry name" value="Helicase_C_2"/>
    <property type="match status" value="1"/>
</dbReference>
<keyword evidence="11" id="KW-0234">DNA repair</keyword>
<evidence type="ECO:0000256" key="9">
    <source>
        <dbReference type="ARBA" id="ARBA00023014"/>
    </source>
</evidence>
<evidence type="ECO:0000256" key="12">
    <source>
        <dbReference type="ARBA" id="ARBA00023235"/>
    </source>
</evidence>
<evidence type="ECO:0000256" key="1">
    <source>
        <dbReference type="ARBA" id="ARBA00022485"/>
    </source>
</evidence>
<dbReference type="InterPro" id="IPR045028">
    <property type="entry name" value="DinG/Rad3-like"/>
</dbReference>
<dbReference type="PANTHER" id="PTHR11472:SF34">
    <property type="entry name" value="REGULATOR OF TELOMERE ELONGATION HELICASE 1"/>
    <property type="match status" value="1"/>
</dbReference>
<keyword evidence="8" id="KW-0408">Iron</keyword>
<comment type="caution">
    <text evidence="15">The sequence shown here is derived from an EMBL/GenBank/DDBJ whole genome shotgun (WGS) entry which is preliminary data.</text>
</comment>
<feature type="domain" description="Helicase ATP-binding" evidence="14">
    <location>
        <begin position="181"/>
        <end position="437"/>
    </location>
</feature>
<evidence type="ECO:0000256" key="2">
    <source>
        <dbReference type="ARBA" id="ARBA00022723"/>
    </source>
</evidence>
<evidence type="ECO:0000256" key="5">
    <source>
        <dbReference type="ARBA" id="ARBA00022801"/>
    </source>
</evidence>
<evidence type="ECO:0000256" key="11">
    <source>
        <dbReference type="ARBA" id="ARBA00023204"/>
    </source>
</evidence>
<keyword evidence="7" id="KW-0067">ATP-binding</keyword>
<dbReference type="SUPFAM" id="SSF52540">
    <property type="entry name" value="P-loop containing nucleoside triphosphate hydrolases"/>
    <property type="match status" value="2"/>
</dbReference>
<dbReference type="Gene3D" id="1.10.275.40">
    <property type="match status" value="1"/>
</dbReference>
<dbReference type="InterPro" id="IPR010614">
    <property type="entry name" value="RAD3-like_helicase_DEAD"/>
</dbReference>
<evidence type="ECO:0000256" key="10">
    <source>
        <dbReference type="ARBA" id="ARBA00023125"/>
    </source>
</evidence>
<dbReference type="Gene3D" id="3.40.50.300">
    <property type="entry name" value="P-loop containing nucleotide triphosphate hydrolases"/>
    <property type="match status" value="2"/>
</dbReference>
<dbReference type="InterPro" id="IPR006554">
    <property type="entry name" value="Helicase-like_DEXD_c2"/>
</dbReference>
<evidence type="ECO:0000256" key="13">
    <source>
        <dbReference type="ARBA" id="ARBA00038058"/>
    </source>
</evidence>
<dbReference type="EMBL" id="JAOYEY010000037">
    <property type="protein sequence ID" value="MCV9886346.1"/>
    <property type="molecule type" value="Genomic_DNA"/>
</dbReference>
<dbReference type="PANTHER" id="PTHR11472">
    <property type="entry name" value="DNA REPAIR DEAD HELICASE RAD3/XP-D SUBFAMILY MEMBER"/>
    <property type="match status" value="1"/>
</dbReference>
<keyword evidence="16" id="KW-1185">Reference proteome</keyword>
<keyword evidence="5" id="KW-0378">Hydrolase</keyword>
<name>A0ABT3DH67_9BACI</name>
<keyword evidence="6 15" id="KW-0347">Helicase</keyword>
<dbReference type="InterPro" id="IPR006555">
    <property type="entry name" value="ATP-dep_Helicase_C"/>
</dbReference>
<dbReference type="Gene3D" id="3.90.320.10">
    <property type="match status" value="1"/>
</dbReference>
<gene>
    <name evidence="15" type="ORF">OIH86_11815</name>
</gene>
<keyword evidence="9" id="KW-0411">Iron-sulfur</keyword>
<protein>
    <submittedName>
        <fullName evidence="15">ATP-dependent DNA helicase</fullName>
    </submittedName>
</protein>
<sequence length="766" mass="89176">MQPEIKLSVRSLVEYVYRSGSIDQRFRTATTLTEGTKAHKAIQRTYQENDEKEVFLKTVIEYEEIMFIIEGRCDGLLFRDNKIIIDEIKSTSRDLSEIEEESLPVHWAQAKVYAYIYAKDHGQKEMIVQLTYIHTVTEEQKKFQKHFSFQELEQFVSELVEHYFPYASLMQNHQLRRNHSINQLSFPFATYREGQRKLAGVVYKTISEEKNIFANAPTGIGKTISAIFPTVKAMGEGKLDRMFYLTAKTITRQTAEEAFSLMKNKGLCMSAVTITAKEKICFKEETICQKEYCEFANGYYDRVNEAVLDIFSHETFINRKKIEEYARKHMLCPFEFSLDLAFVADAIICDYNYIFDPKVSLKRFYDEHKRQSALLIDEAHNLVDRAREMFSAELQKSDFLSLKRAYKGSGLYESVHRLNKYFIELKKKCSEKGHLVWQDVDEDLINILEEFIGKAEIELLQPSKSVEEAGLLETYFAATGFVRISNLYDERYVTYVETEKNEVHLKMFCLDPSHLLQQVSKKFRTTVYFSATLLPFQYYLDMLGGTSEDYTISIPSPFAKEQTEVFLQPLSTRYHDRGQTKKPIIDMLSKLLKERSGNYLIFFPSYHYMNSVYEDFTTSCPDIRCIIQTNKINEEEREQFLKEFKEESTEPFIGFAVLGGIFSEGVDLKGNRLNGVIVVGVGLPQLCLERNIMKDYFQTTGKTGYDYAYTFPGMNKVLQAGGRLIRSETDTGVIVLVDDRFLTQKYQGLLPREWRDFEYVQNLPER</sequence>
<evidence type="ECO:0000256" key="7">
    <source>
        <dbReference type="ARBA" id="ARBA00022840"/>
    </source>
</evidence>
<reference evidence="15 16" key="1">
    <citation type="submission" date="2022-10" db="EMBL/GenBank/DDBJ databases">
        <title>Draft genome assembly of moderately radiation resistant bacterium Metabacillus halosaccharovorans.</title>
        <authorList>
            <person name="Pal S."/>
            <person name="Gopinathan A."/>
        </authorList>
    </citation>
    <scope>NUCLEOTIDE SEQUENCE [LARGE SCALE GENOMIC DNA]</scope>
    <source>
        <strain evidence="15 16">VITHBRA001</strain>
    </source>
</reference>
<dbReference type="Pfam" id="PF06733">
    <property type="entry name" value="DEAD_2"/>
    <property type="match status" value="1"/>
</dbReference>
<keyword evidence="3" id="KW-0547">Nucleotide-binding</keyword>
<evidence type="ECO:0000256" key="8">
    <source>
        <dbReference type="ARBA" id="ARBA00023004"/>
    </source>
</evidence>
<keyword evidence="10" id="KW-0238">DNA-binding</keyword>
<dbReference type="RefSeq" id="WP_264142976.1">
    <property type="nucleotide sequence ID" value="NZ_JAOYEY010000037.1"/>
</dbReference>
<keyword evidence="4" id="KW-0227">DNA damage</keyword>
<dbReference type="InterPro" id="IPR042493">
    <property type="entry name" value="XPD_DNA_FeS"/>
</dbReference>
<dbReference type="InterPro" id="IPR014013">
    <property type="entry name" value="Helic_SF1/SF2_ATP-bd_DinG/Rad3"/>
</dbReference>
<keyword evidence="12" id="KW-0413">Isomerase</keyword>
<evidence type="ECO:0000313" key="16">
    <source>
        <dbReference type="Proteomes" id="UP001526147"/>
    </source>
</evidence>
<keyword evidence="2" id="KW-0479">Metal-binding</keyword>
<dbReference type="SMART" id="SM00491">
    <property type="entry name" value="HELICc2"/>
    <property type="match status" value="1"/>
</dbReference>
<dbReference type="GO" id="GO:0004386">
    <property type="term" value="F:helicase activity"/>
    <property type="evidence" value="ECO:0007669"/>
    <property type="project" value="UniProtKB-KW"/>
</dbReference>
<evidence type="ECO:0000256" key="6">
    <source>
        <dbReference type="ARBA" id="ARBA00022806"/>
    </source>
</evidence>
<accession>A0ABT3DH67</accession>
<evidence type="ECO:0000256" key="4">
    <source>
        <dbReference type="ARBA" id="ARBA00022763"/>
    </source>
</evidence>
<dbReference type="InterPro" id="IPR027417">
    <property type="entry name" value="P-loop_NTPase"/>
</dbReference>
<dbReference type="SMART" id="SM00488">
    <property type="entry name" value="DEXDc2"/>
    <property type="match status" value="1"/>
</dbReference>
<evidence type="ECO:0000256" key="3">
    <source>
        <dbReference type="ARBA" id="ARBA00022741"/>
    </source>
</evidence>